<evidence type="ECO:0000313" key="3">
    <source>
        <dbReference type="Proteomes" id="UP000717328"/>
    </source>
</evidence>
<dbReference type="InterPro" id="IPR006073">
    <property type="entry name" value="GTP-bd"/>
</dbReference>
<organism evidence="2 3">
    <name type="scientific">Sphagnurus paluster</name>
    <dbReference type="NCBI Taxonomy" id="117069"/>
    <lineage>
        <taxon>Eukaryota</taxon>
        <taxon>Fungi</taxon>
        <taxon>Dikarya</taxon>
        <taxon>Basidiomycota</taxon>
        <taxon>Agaricomycotina</taxon>
        <taxon>Agaricomycetes</taxon>
        <taxon>Agaricomycetidae</taxon>
        <taxon>Agaricales</taxon>
        <taxon>Tricholomatineae</taxon>
        <taxon>Lyophyllaceae</taxon>
        <taxon>Sphagnurus</taxon>
    </lineage>
</organism>
<accession>A0A9P7GPR8</accession>
<proteinExistence type="predicted"/>
<keyword evidence="3" id="KW-1185">Reference proteome</keyword>
<dbReference type="Pfam" id="PF01926">
    <property type="entry name" value="MMR_HSR1"/>
    <property type="match status" value="1"/>
</dbReference>
<dbReference type="InterPro" id="IPR027417">
    <property type="entry name" value="P-loop_NTPase"/>
</dbReference>
<reference evidence="2" key="1">
    <citation type="submission" date="2021-02" db="EMBL/GenBank/DDBJ databases">
        <authorList>
            <person name="Nieuwenhuis M."/>
            <person name="Van De Peppel L.J.J."/>
        </authorList>
    </citation>
    <scope>NUCLEOTIDE SEQUENCE</scope>
    <source>
        <strain evidence="2">D49</strain>
    </source>
</reference>
<reference evidence="2" key="2">
    <citation type="submission" date="2021-10" db="EMBL/GenBank/DDBJ databases">
        <title>Phylogenomics reveals ancestral predisposition of the termite-cultivated fungus Termitomyces towards a domesticated lifestyle.</title>
        <authorList>
            <person name="Auxier B."/>
            <person name="Grum-Grzhimaylo A."/>
            <person name="Cardenas M.E."/>
            <person name="Lodge J.D."/>
            <person name="Laessoe T."/>
            <person name="Pedersen O."/>
            <person name="Smith M.E."/>
            <person name="Kuyper T.W."/>
            <person name="Franco-Molano E.A."/>
            <person name="Baroni T.J."/>
            <person name="Aanen D.K."/>
        </authorList>
    </citation>
    <scope>NUCLEOTIDE SEQUENCE</scope>
    <source>
        <strain evidence="2">D49</strain>
    </source>
</reference>
<sequence>MPFQDSIKFQGRIPLPTDSLNQPIREGDSVIIVIGLSGAGKSTFINKLFGQDVAKVGHDLAFQTTEPQYYTLRHTESDGEAPRYTHVIDTPGIDSGCLESSRIMMDIHAWLLQQFGKRGVDGIIFLHEITQGRQPGIVPRNLHLFCSNAATCIRATENNIIATTKWDDINLEKGLKRETELRDEWKDLLRHDGTRMRRLENSQASAIGLVNEIIAKATPRPCHIPKKEELGKDSESRVMRTFTRVWNIIKSCRILQR</sequence>
<protein>
    <recommendedName>
        <fullName evidence="1">G domain-containing protein</fullName>
    </recommendedName>
</protein>
<dbReference type="Proteomes" id="UP000717328">
    <property type="component" value="Unassembled WGS sequence"/>
</dbReference>
<name>A0A9P7GPR8_9AGAR</name>
<gene>
    <name evidence="2" type="ORF">H0H81_008317</name>
</gene>
<comment type="caution">
    <text evidence="2">The sequence shown here is derived from an EMBL/GenBank/DDBJ whole genome shotgun (WGS) entry which is preliminary data.</text>
</comment>
<evidence type="ECO:0000313" key="2">
    <source>
        <dbReference type="EMBL" id="KAG5654008.1"/>
    </source>
</evidence>
<feature type="domain" description="G" evidence="1">
    <location>
        <begin position="31"/>
        <end position="128"/>
    </location>
</feature>
<dbReference type="EMBL" id="JABCKI010000023">
    <property type="protein sequence ID" value="KAG5654008.1"/>
    <property type="molecule type" value="Genomic_DNA"/>
</dbReference>
<dbReference type="SUPFAM" id="SSF52540">
    <property type="entry name" value="P-loop containing nucleoside triphosphate hydrolases"/>
    <property type="match status" value="1"/>
</dbReference>
<dbReference type="Gene3D" id="3.40.50.300">
    <property type="entry name" value="P-loop containing nucleotide triphosphate hydrolases"/>
    <property type="match status" value="1"/>
</dbReference>
<dbReference type="CDD" id="cd00882">
    <property type="entry name" value="Ras_like_GTPase"/>
    <property type="match status" value="1"/>
</dbReference>
<evidence type="ECO:0000259" key="1">
    <source>
        <dbReference type="Pfam" id="PF01926"/>
    </source>
</evidence>
<dbReference type="GO" id="GO:0005525">
    <property type="term" value="F:GTP binding"/>
    <property type="evidence" value="ECO:0007669"/>
    <property type="project" value="InterPro"/>
</dbReference>
<dbReference type="OrthoDB" id="2130433at2759"/>
<dbReference type="AlphaFoldDB" id="A0A9P7GPR8"/>